<dbReference type="CDD" id="cd04163">
    <property type="entry name" value="Era"/>
    <property type="match status" value="1"/>
</dbReference>
<evidence type="ECO:0000256" key="6">
    <source>
        <dbReference type="HAMAP-Rule" id="MF_00367"/>
    </source>
</evidence>
<dbReference type="AlphaFoldDB" id="A0A2P1PA68"/>
<evidence type="ECO:0000256" key="5">
    <source>
        <dbReference type="ARBA" id="ARBA00023134"/>
    </source>
</evidence>
<feature type="binding site" evidence="6">
    <location>
        <begin position="11"/>
        <end position="18"/>
    </location>
    <ligand>
        <name>GTP</name>
        <dbReference type="ChEBI" id="CHEBI:37565"/>
    </ligand>
</feature>
<dbReference type="EMBL" id="CP027845">
    <property type="protein sequence ID" value="AVP88158.1"/>
    <property type="molecule type" value="Genomic_DNA"/>
</dbReference>
<dbReference type="PROSITE" id="PS51713">
    <property type="entry name" value="G_ERA"/>
    <property type="match status" value="1"/>
</dbReference>
<proteinExistence type="inferred from homology"/>
<dbReference type="GO" id="GO:0003924">
    <property type="term" value="F:GTPase activity"/>
    <property type="evidence" value="ECO:0007669"/>
    <property type="project" value="UniProtKB-UniRule"/>
</dbReference>
<dbReference type="NCBIfam" id="TIGR00436">
    <property type="entry name" value="era"/>
    <property type="match status" value="1"/>
</dbReference>
<organism evidence="11 12">
    <name type="scientific">Candidatus Phycorickettsia trachydisci</name>
    <dbReference type="NCBI Taxonomy" id="2115978"/>
    <lineage>
        <taxon>Bacteria</taxon>
        <taxon>Pseudomonadati</taxon>
        <taxon>Pseudomonadota</taxon>
        <taxon>Alphaproteobacteria</taxon>
        <taxon>Rickettsiales</taxon>
        <taxon>Rickettsiaceae</taxon>
        <taxon>Candidatus Phycorickettsia</taxon>
    </lineage>
</organism>
<dbReference type="InterPro" id="IPR030388">
    <property type="entry name" value="G_ERA_dom"/>
</dbReference>
<evidence type="ECO:0000259" key="9">
    <source>
        <dbReference type="PROSITE" id="PS50823"/>
    </source>
</evidence>
<evidence type="ECO:0000256" key="8">
    <source>
        <dbReference type="RuleBase" id="RU003761"/>
    </source>
</evidence>
<evidence type="ECO:0000313" key="12">
    <source>
        <dbReference type="Proteomes" id="UP000241762"/>
    </source>
</evidence>
<dbReference type="GO" id="GO:0005886">
    <property type="term" value="C:plasma membrane"/>
    <property type="evidence" value="ECO:0007669"/>
    <property type="project" value="UniProtKB-SubCell"/>
</dbReference>
<protein>
    <recommendedName>
        <fullName evidence="2 6">GTPase Era</fullName>
    </recommendedName>
</protein>
<dbReference type="Pfam" id="PF01926">
    <property type="entry name" value="MMR_HSR1"/>
    <property type="match status" value="1"/>
</dbReference>
<feature type="region of interest" description="G3" evidence="7">
    <location>
        <begin position="58"/>
        <end position="61"/>
    </location>
</feature>
<keyword evidence="6" id="KW-0963">Cytoplasm</keyword>
<comment type="subunit">
    <text evidence="6">Monomer.</text>
</comment>
<dbReference type="InterPro" id="IPR004044">
    <property type="entry name" value="KH_dom_type_2"/>
</dbReference>
<accession>A0A2P1PA68</accession>
<dbReference type="CDD" id="cd22534">
    <property type="entry name" value="KH-II_Era"/>
    <property type="match status" value="1"/>
</dbReference>
<feature type="region of interest" description="G5" evidence="7">
    <location>
        <begin position="145"/>
        <end position="147"/>
    </location>
</feature>
<dbReference type="PROSITE" id="PS50823">
    <property type="entry name" value="KH_TYPE_2"/>
    <property type="match status" value="1"/>
</dbReference>
<dbReference type="InterPro" id="IPR015946">
    <property type="entry name" value="KH_dom-like_a/b"/>
</dbReference>
<dbReference type="Pfam" id="PF07650">
    <property type="entry name" value="KH_2"/>
    <property type="match status" value="1"/>
</dbReference>
<evidence type="ECO:0000313" key="11">
    <source>
        <dbReference type="EMBL" id="AVP88158.1"/>
    </source>
</evidence>
<dbReference type="NCBIfam" id="NF000908">
    <property type="entry name" value="PRK00089.1"/>
    <property type="match status" value="1"/>
</dbReference>
<dbReference type="RefSeq" id="WP_234352490.1">
    <property type="nucleotide sequence ID" value="NZ_CP027845.1"/>
</dbReference>
<dbReference type="Gene3D" id="3.40.50.300">
    <property type="entry name" value="P-loop containing nucleotide triphosphate hydrolases"/>
    <property type="match status" value="1"/>
</dbReference>
<dbReference type="GO" id="GO:0043024">
    <property type="term" value="F:ribosomal small subunit binding"/>
    <property type="evidence" value="ECO:0007669"/>
    <property type="project" value="TreeGrafter"/>
</dbReference>
<dbReference type="GO" id="GO:0005737">
    <property type="term" value="C:cytoplasm"/>
    <property type="evidence" value="ECO:0007669"/>
    <property type="project" value="UniProtKB-SubCell"/>
</dbReference>
<comment type="subcellular location">
    <subcellularLocation>
        <location evidence="6">Cytoplasm</location>
    </subcellularLocation>
    <subcellularLocation>
        <location evidence="6">Cell membrane</location>
        <topology evidence="6">Peripheral membrane protein</topology>
    </subcellularLocation>
</comment>
<reference evidence="11 12" key="1">
    <citation type="submission" date="2018-03" db="EMBL/GenBank/DDBJ databases">
        <title>A gene transfer event suggests a long-term partnership between eustigmatophyte algae and a novel lineage of endosymbiotic bacteria.</title>
        <authorList>
            <person name="Yurchenko T."/>
            <person name="Sevcikova T."/>
            <person name="Pribyl P."/>
            <person name="El Karkouri K."/>
            <person name="Klimes V."/>
            <person name="Amaral R."/>
            <person name="Zbrankova V."/>
            <person name="Kim E."/>
            <person name="Raoult D."/>
            <person name="Santos L.M.A."/>
            <person name="Elias M."/>
        </authorList>
    </citation>
    <scope>NUCLEOTIDE SEQUENCE [LARGE SCALE GENOMIC DNA]</scope>
    <source>
        <strain evidence="11">CCALA 838</strain>
    </source>
</reference>
<name>A0A2P1PA68_9RICK</name>
<feature type="region of interest" description="G4" evidence="7">
    <location>
        <begin position="119"/>
        <end position="122"/>
    </location>
</feature>
<keyword evidence="6" id="KW-0690">Ribosome biogenesis</keyword>
<keyword evidence="12" id="KW-1185">Reference proteome</keyword>
<dbReference type="GO" id="GO:0070181">
    <property type="term" value="F:small ribosomal subunit rRNA binding"/>
    <property type="evidence" value="ECO:0007669"/>
    <property type="project" value="UniProtKB-UniRule"/>
</dbReference>
<evidence type="ECO:0000259" key="10">
    <source>
        <dbReference type="PROSITE" id="PS51713"/>
    </source>
</evidence>
<dbReference type="InterPro" id="IPR005225">
    <property type="entry name" value="Small_GTP-bd"/>
</dbReference>
<dbReference type="GO" id="GO:0005525">
    <property type="term" value="F:GTP binding"/>
    <property type="evidence" value="ECO:0007669"/>
    <property type="project" value="UniProtKB-UniRule"/>
</dbReference>
<keyword evidence="6" id="KW-1003">Cell membrane</keyword>
<dbReference type="KEGG" id="ptc:phytr_12330"/>
<keyword evidence="6" id="KW-0699">rRNA-binding</keyword>
<feature type="region of interest" description="G1" evidence="7">
    <location>
        <begin position="11"/>
        <end position="18"/>
    </location>
</feature>
<feature type="domain" description="KH type-2" evidence="9">
    <location>
        <begin position="197"/>
        <end position="274"/>
    </location>
</feature>
<dbReference type="PANTHER" id="PTHR42698">
    <property type="entry name" value="GTPASE ERA"/>
    <property type="match status" value="1"/>
</dbReference>
<dbReference type="InterPro" id="IPR005662">
    <property type="entry name" value="GTPase_Era-like"/>
</dbReference>
<feature type="region of interest" description="G2" evidence="7">
    <location>
        <begin position="37"/>
        <end position="41"/>
    </location>
</feature>
<dbReference type="NCBIfam" id="TIGR00231">
    <property type="entry name" value="small_GTP"/>
    <property type="match status" value="1"/>
</dbReference>
<evidence type="ECO:0000256" key="7">
    <source>
        <dbReference type="PROSITE-ProRule" id="PRU01050"/>
    </source>
</evidence>
<sequence length="283" mass="32159">MTKSVLVAIVGKPNAGKSTLMNSIIDYRLSIVTPKVQTTRNIIRGILTKDETQFIFFDTPGIFKPKNNLEKLIVKYAWDSLKGVDAVVLMIDGTRELDDETSQLCTRLHKSYQLIIAINKKDIASKSNLSNQLKEIAPNAHIMQISALKRDGINDLLNYVEKFAVQSPWIYDEDLVTNLPLKFLTSEITREQLFLNLGQELPYNLTVLTEEMTKKDNNEYVIKQTIVVSKESHKKIIIGKGGDKIKVINQKARSCMEEYLGIKVHLFLFVSVKNWLSAAHMFV</sequence>
<evidence type="ECO:0000256" key="2">
    <source>
        <dbReference type="ARBA" id="ARBA00020484"/>
    </source>
</evidence>
<dbReference type="GO" id="GO:0000028">
    <property type="term" value="P:ribosomal small subunit assembly"/>
    <property type="evidence" value="ECO:0007669"/>
    <property type="project" value="TreeGrafter"/>
</dbReference>
<keyword evidence="3 6" id="KW-0547">Nucleotide-binding</keyword>
<dbReference type="PANTHER" id="PTHR42698:SF2">
    <property type="entry name" value="GTPASE ERA-LIKE, CHLOROPLASTIC"/>
    <property type="match status" value="1"/>
</dbReference>
<dbReference type="SUPFAM" id="SSF52540">
    <property type="entry name" value="P-loop containing nucleoside triphosphate hydrolases"/>
    <property type="match status" value="1"/>
</dbReference>
<keyword evidence="6" id="KW-0472">Membrane</keyword>
<gene>
    <name evidence="6" type="primary">era</name>
    <name evidence="11" type="ORF">phytr_12330</name>
</gene>
<feature type="binding site" evidence="6">
    <location>
        <begin position="119"/>
        <end position="122"/>
    </location>
    <ligand>
        <name>GTP</name>
        <dbReference type="ChEBI" id="CHEBI:37565"/>
    </ligand>
</feature>
<dbReference type="InterPro" id="IPR006073">
    <property type="entry name" value="GTP-bd"/>
</dbReference>
<dbReference type="InterPro" id="IPR027417">
    <property type="entry name" value="P-loop_NTPase"/>
</dbReference>
<feature type="binding site" evidence="6">
    <location>
        <begin position="58"/>
        <end position="62"/>
    </location>
    <ligand>
        <name>GTP</name>
        <dbReference type="ChEBI" id="CHEBI:37565"/>
    </ligand>
</feature>
<dbReference type="HAMAP" id="MF_00367">
    <property type="entry name" value="GTPase_Era"/>
    <property type="match status" value="1"/>
</dbReference>
<keyword evidence="5 6" id="KW-0342">GTP-binding</keyword>
<comment type="similarity">
    <text evidence="1 6 7 8">Belongs to the TRAFAC class TrmE-Era-EngA-EngB-Septin-like GTPase superfamily. Era GTPase family.</text>
</comment>
<keyword evidence="4 6" id="KW-0694">RNA-binding</keyword>
<evidence type="ECO:0000256" key="4">
    <source>
        <dbReference type="ARBA" id="ARBA00022884"/>
    </source>
</evidence>
<feature type="domain" description="Era-type G" evidence="10">
    <location>
        <begin position="3"/>
        <end position="166"/>
    </location>
</feature>
<evidence type="ECO:0000256" key="1">
    <source>
        <dbReference type="ARBA" id="ARBA00007921"/>
    </source>
</evidence>
<evidence type="ECO:0000256" key="3">
    <source>
        <dbReference type="ARBA" id="ARBA00022741"/>
    </source>
</evidence>
<comment type="function">
    <text evidence="6">An essential GTPase that binds both GDP and GTP, with rapid nucleotide exchange. Plays a role in 16S rRNA processing and 30S ribosomal subunit biogenesis and possibly also in cell cycle regulation and energy metabolism.</text>
</comment>
<dbReference type="Proteomes" id="UP000241762">
    <property type="component" value="Chromosome"/>
</dbReference>
<dbReference type="Gene3D" id="3.30.300.20">
    <property type="match status" value="1"/>
</dbReference>